<sequence length="339" mass="36224">MSVVEATILPLPPGERAEYWHALVSGTFIPLDVRLHEPVPSAGTITSRSLGPLQISEVEAGPQTVDRSARRIAQGGGEYLTVTLQRRGTARLTQDGRQALVGPGSFTCSDAGRPYLREQPDAFRFTAFRVHRTSLGVSDDDLRAATGTLFDGVSGTSGLVAAFLGRLARQAAGFDPHTGHRLALTACDLLALLVRERRGRLAPRAPEHARGMLARVQEYVLLHLGDPGLCPERVAAAHHVSVRYLHGLFHAEGTTLGRWVLRERLERCRRELARPGPAAGPAVAAVAQRWGFVSPSHFSRSFRAAYGTSPREWRAAARLRPAGGPGDGAGGSAAPVAGA</sequence>
<dbReference type="Pfam" id="PF12833">
    <property type="entry name" value="HTH_18"/>
    <property type="match status" value="1"/>
</dbReference>
<dbReference type="PANTHER" id="PTHR46796:SF6">
    <property type="entry name" value="ARAC SUBFAMILY"/>
    <property type="match status" value="1"/>
</dbReference>
<dbReference type="SUPFAM" id="SSF46689">
    <property type="entry name" value="Homeodomain-like"/>
    <property type="match status" value="1"/>
</dbReference>
<evidence type="ECO:0000259" key="5">
    <source>
        <dbReference type="PROSITE" id="PS01124"/>
    </source>
</evidence>
<feature type="domain" description="HTH araC/xylS-type" evidence="5">
    <location>
        <begin position="214"/>
        <end position="316"/>
    </location>
</feature>
<protein>
    <submittedName>
        <fullName evidence="6">Helix-turn-helix domain-containing protein</fullName>
    </submittedName>
</protein>
<evidence type="ECO:0000313" key="7">
    <source>
        <dbReference type="Proteomes" id="UP001223390"/>
    </source>
</evidence>
<keyword evidence="2" id="KW-0238">DNA-binding</keyword>
<keyword evidence="3" id="KW-0804">Transcription</keyword>
<dbReference type="InterPro" id="IPR050204">
    <property type="entry name" value="AraC_XylS_family_regulators"/>
</dbReference>
<name>A0ABT7H156_9ACTN</name>
<evidence type="ECO:0000256" key="4">
    <source>
        <dbReference type="SAM" id="MobiDB-lite"/>
    </source>
</evidence>
<dbReference type="InterPro" id="IPR018060">
    <property type="entry name" value="HTH_AraC"/>
</dbReference>
<evidence type="ECO:0000256" key="3">
    <source>
        <dbReference type="ARBA" id="ARBA00023163"/>
    </source>
</evidence>
<dbReference type="PRINTS" id="PR00032">
    <property type="entry name" value="HTHARAC"/>
</dbReference>
<dbReference type="SMART" id="SM00342">
    <property type="entry name" value="HTH_ARAC"/>
    <property type="match status" value="1"/>
</dbReference>
<organism evidence="6 7">
    <name type="scientific">Streptomyces katrae</name>
    <dbReference type="NCBI Taxonomy" id="68223"/>
    <lineage>
        <taxon>Bacteria</taxon>
        <taxon>Bacillati</taxon>
        <taxon>Actinomycetota</taxon>
        <taxon>Actinomycetes</taxon>
        <taxon>Kitasatosporales</taxon>
        <taxon>Streptomycetaceae</taxon>
        <taxon>Streptomyces</taxon>
    </lineage>
</organism>
<comment type="caution">
    <text evidence="6">The sequence shown here is derived from an EMBL/GenBank/DDBJ whole genome shotgun (WGS) entry which is preliminary data.</text>
</comment>
<keyword evidence="1" id="KW-0805">Transcription regulation</keyword>
<dbReference type="InterPro" id="IPR009057">
    <property type="entry name" value="Homeodomain-like_sf"/>
</dbReference>
<feature type="region of interest" description="Disordered" evidence="4">
    <location>
        <begin position="319"/>
        <end position="339"/>
    </location>
</feature>
<dbReference type="InterPro" id="IPR035418">
    <property type="entry name" value="AraC-bd_2"/>
</dbReference>
<keyword evidence="7" id="KW-1185">Reference proteome</keyword>
<reference evidence="6 7" key="1">
    <citation type="submission" date="2023-05" db="EMBL/GenBank/DDBJ databases">
        <title>Sequencing and Assembly of Streptomyces sp. NP73.</title>
        <authorList>
            <person name="Konwar A.N."/>
            <person name="Saikia K."/>
            <person name="Thakur D."/>
        </authorList>
    </citation>
    <scope>NUCLEOTIDE SEQUENCE [LARGE SCALE GENOMIC DNA]</scope>
    <source>
        <strain evidence="6 7">NP73</strain>
    </source>
</reference>
<dbReference type="Gene3D" id="1.10.10.60">
    <property type="entry name" value="Homeodomain-like"/>
    <property type="match status" value="1"/>
</dbReference>
<dbReference type="Pfam" id="PF14525">
    <property type="entry name" value="AraC_binding_2"/>
    <property type="match status" value="1"/>
</dbReference>
<evidence type="ECO:0000256" key="2">
    <source>
        <dbReference type="ARBA" id="ARBA00023125"/>
    </source>
</evidence>
<evidence type="ECO:0000313" key="6">
    <source>
        <dbReference type="EMBL" id="MDK9499251.1"/>
    </source>
</evidence>
<dbReference type="InterPro" id="IPR020449">
    <property type="entry name" value="Tscrpt_reg_AraC-type_HTH"/>
</dbReference>
<dbReference type="PROSITE" id="PS01124">
    <property type="entry name" value="HTH_ARAC_FAMILY_2"/>
    <property type="match status" value="1"/>
</dbReference>
<evidence type="ECO:0000256" key="1">
    <source>
        <dbReference type="ARBA" id="ARBA00023015"/>
    </source>
</evidence>
<dbReference type="PANTHER" id="PTHR46796">
    <property type="entry name" value="HTH-TYPE TRANSCRIPTIONAL ACTIVATOR RHAS-RELATED"/>
    <property type="match status" value="1"/>
</dbReference>
<dbReference type="EMBL" id="JASITI010000041">
    <property type="protein sequence ID" value="MDK9499251.1"/>
    <property type="molecule type" value="Genomic_DNA"/>
</dbReference>
<dbReference type="Proteomes" id="UP001223390">
    <property type="component" value="Unassembled WGS sequence"/>
</dbReference>
<dbReference type="RefSeq" id="WP_285345172.1">
    <property type="nucleotide sequence ID" value="NZ_JASITI010000041.1"/>
</dbReference>
<gene>
    <name evidence="6" type="ORF">QEZ40_004668</name>
</gene>
<proteinExistence type="predicted"/>
<accession>A0ABT7H156</accession>